<feature type="compositionally biased region" description="Low complexity" evidence="8">
    <location>
        <begin position="514"/>
        <end position="524"/>
    </location>
</feature>
<dbReference type="RefSeq" id="XP_013399454.1">
    <property type="nucleotide sequence ID" value="XM_013544000.1"/>
</dbReference>
<dbReference type="GO" id="GO:0016020">
    <property type="term" value="C:membrane"/>
    <property type="evidence" value="ECO:0007669"/>
    <property type="project" value="UniProtKB-SubCell"/>
</dbReference>
<dbReference type="Gene3D" id="1.20.1070.10">
    <property type="entry name" value="Rhodopsin 7-helix transmembrane proteins"/>
    <property type="match status" value="1"/>
</dbReference>
<feature type="transmembrane region" description="Helical" evidence="9">
    <location>
        <begin position="105"/>
        <end position="126"/>
    </location>
</feature>
<evidence type="ECO:0000256" key="8">
    <source>
        <dbReference type="SAM" id="MobiDB-lite"/>
    </source>
</evidence>
<feature type="transmembrane region" description="Helical" evidence="9">
    <location>
        <begin position="227"/>
        <end position="252"/>
    </location>
</feature>
<keyword evidence="4" id="KW-0297">G-protein coupled receptor</keyword>
<feature type="compositionally biased region" description="Polar residues" evidence="8">
    <location>
        <begin position="490"/>
        <end position="501"/>
    </location>
</feature>
<dbReference type="KEGG" id="lak:106165696"/>
<feature type="transmembrane region" description="Helical" evidence="9">
    <location>
        <begin position="289"/>
        <end position="312"/>
    </location>
</feature>
<feature type="transmembrane region" description="Helical" evidence="9">
    <location>
        <begin position="188"/>
        <end position="207"/>
    </location>
</feature>
<dbReference type="InParanoid" id="A0A1S3IPI4"/>
<dbReference type="OrthoDB" id="10070371at2759"/>
<gene>
    <name evidence="12" type="primary">LOC106165696</name>
</gene>
<evidence type="ECO:0000256" key="2">
    <source>
        <dbReference type="ARBA" id="ARBA00022692"/>
    </source>
</evidence>
<dbReference type="InterPro" id="IPR000276">
    <property type="entry name" value="GPCR_Rhodpsn"/>
</dbReference>
<evidence type="ECO:0000256" key="9">
    <source>
        <dbReference type="SAM" id="Phobius"/>
    </source>
</evidence>
<feature type="compositionally biased region" description="Basic and acidic residues" evidence="8">
    <location>
        <begin position="746"/>
        <end position="757"/>
    </location>
</feature>
<protein>
    <submittedName>
        <fullName evidence="12">Uncharacterized protein LOC106165696</fullName>
    </submittedName>
</protein>
<accession>A0A1S3IPI4</accession>
<dbReference type="PANTHER" id="PTHR24238">
    <property type="entry name" value="G-PROTEIN COUPLED RECEPTOR"/>
    <property type="match status" value="1"/>
</dbReference>
<keyword evidence="5 9" id="KW-0472">Membrane</keyword>
<feature type="compositionally biased region" description="Basic residues" evidence="8">
    <location>
        <begin position="654"/>
        <end position="664"/>
    </location>
</feature>
<dbReference type="GeneID" id="106165696"/>
<dbReference type="CDD" id="cd00637">
    <property type="entry name" value="7tm_classA_rhodopsin-like"/>
    <property type="match status" value="1"/>
</dbReference>
<evidence type="ECO:0000256" key="3">
    <source>
        <dbReference type="ARBA" id="ARBA00022989"/>
    </source>
</evidence>
<keyword evidence="11" id="KW-1185">Reference proteome</keyword>
<evidence type="ECO:0000256" key="5">
    <source>
        <dbReference type="ARBA" id="ARBA00023136"/>
    </source>
</evidence>
<feature type="compositionally biased region" description="Basic and acidic residues" evidence="8">
    <location>
        <begin position="602"/>
        <end position="632"/>
    </location>
</feature>
<dbReference type="Proteomes" id="UP000085678">
    <property type="component" value="Unplaced"/>
</dbReference>
<keyword evidence="7" id="KW-0807">Transducer</keyword>
<dbReference type="SUPFAM" id="SSF81321">
    <property type="entry name" value="Family A G protein-coupled receptor-like"/>
    <property type="match status" value="1"/>
</dbReference>
<keyword evidence="3 9" id="KW-1133">Transmembrane helix</keyword>
<dbReference type="PANTHER" id="PTHR24238:SF47">
    <property type="entry name" value="ECDYSTEROIDS_DOPAMINE RECEPTOR-RELATED"/>
    <property type="match status" value="1"/>
</dbReference>
<reference evidence="12" key="1">
    <citation type="submission" date="2025-08" db="UniProtKB">
        <authorList>
            <consortium name="RefSeq"/>
        </authorList>
    </citation>
    <scope>IDENTIFICATION</scope>
    <source>
        <tissue evidence="12">Gonads</tissue>
    </source>
</reference>
<dbReference type="AlphaFoldDB" id="A0A1S3IPI4"/>
<evidence type="ECO:0000256" key="1">
    <source>
        <dbReference type="ARBA" id="ARBA00004141"/>
    </source>
</evidence>
<sequence>MMTSSDNTTGLSTVGEAVTETITTTTTGTPGWIDWGYLGPDDAASGSLTPEDTSWMANFTKTDASQLAARTAFLGLFIVVAFVGNCVLIATVSQSKRLRRSMFNIFIINMAVVNLLDCVLNMPLILGTTVKEEWEFGHFICKLNACGIQLVSTERLFSLTVMVFDRCVAILDSAKYFERMSRFRVNMIITYSWVQSILFAHVILYVTTIPSKLYPSRYLCSIGESTLAYIATTSVVCFIIPFIAIVMLYFVIIKKCVAEKLQNKMMLQNHQYTDSALDEPVIWREVRGAIYVGILVILWGIFEGPFLCINYIEQFQKSVELKPTSTLSVSYPYEIELVFTWMRMSYPICLPFATFFWRKEIWQKFKDLILCRKSNLVVDVTPRVEKEKEKEKEREKKLLEKEAMMLNASSSFNAPVLFATANGLHVRMFVNGEEDEMSESQGSVLGDNLLLAQEVIKTSRSQKCDVDGSAGTVNKIPNDEDTSDYDSQSELDPFSVSNPVSVKSIEKSHDRQKSNSSNSTSSTSREVTENADNKVKEMEMKQILNASGRQKTRKKSQSSAAVEKLDLGEVTEGASKVDEAEDAKLDSGRGTGESSNKKRRPKLETTDCPETRLPKDREVSKNGAKETHKQDVTVDISNASDSPNLVSTAEVKKPRPKKKKKTKILVHEEKVEMSSVKETNNIDPGIPMSRRPPPRLKPLDHLPKSDNSVPSILNNLESDLTLQRSPVDSITGNQVQPNGNIVSKETANHEPDQEYHTKPNSLEKPAKVKANRTKPRQSSLSPDEPKKKKNRRHNSCDSESSLLQMSSNSDDIRNLKALAEEEEVKMKKRSKSESQQDLLDGMSPR</sequence>
<evidence type="ECO:0000256" key="4">
    <source>
        <dbReference type="ARBA" id="ARBA00023040"/>
    </source>
</evidence>
<feature type="domain" description="G-protein coupled receptors family 1 profile" evidence="10">
    <location>
        <begin position="84"/>
        <end position="354"/>
    </location>
</feature>
<feature type="compositionally biased region" description="Low complexity" evidence="8">
    <location>
        <begin position="797"/>
        <end position="809"/>
    </location>
</feature>
<dbReference type="InterPro" id="IPR017452">
    <property type="entry name" value="GPCR_Rhodpsn_7TM"/>
</dbReference>
<organism evidence="11 12">
    <name type="scientific">Lingula anatina</name>
    <name type="common">Brachiopod</name>
    <name type="synonym">Lingula unguis</name>
    <dbReference type="NCBI Taxonomy" id="7574"/>
    <lineage>
        <taxon>Eukaryota</taxon>
        <taxon>Metazoa</taxon>
        <taxon>Spiralia</taxon>
        <taxon>Lophotrochozoa</taxon>
        <taxon>Brachiopoda</taxon>
        <taxon>Linguliformea</taxon>
        <taxon>Lingulata</taxon>
        <taxon>Lingulida</taxon>
        <taxon>Linguloidea</taxon>
        <taxon>Lingulidae</taxon>
        <taxon>Lingula</taxon>
    </lineage>
</organism>
<keyword evidence="6" id="KW-0675">Receptor</keyword>
<feature type="compositionally biased region" description="Polar residues" evidence="8">
    <location>
        <begin position="705"/>
        <end position="745"/>
    </location>
</feature>
<dbReference type="Pfam" id="PF00001">
    <property type="entry name" value="7tm_1"/>
    <property type="match status" value="1"/>
</dbReference>
<feature type="compositionally biased region" description="Acidic residues" evidence="8">
    <location>
        <begin position="479"/>
        <end position="489"/>
    </location>
</feature>
<dbReference type="PRINTS" id="PR00237">
    <property type="entry name" value="GPCRRHODOPSN"/>
</dbReference>
<proteinExistence type="predicted"/>
<evidence type="ECO:0000313" key="11">
    <source>
        <dbReference type="Proteomes" id="UP000085678"/>
    </source>
</evidence>
<evidence type="ECO:0000313" key="12">
    <source>
        <dbReference type="RefSeq" id="XP_013399454.1"/>
    </source>
</evidence>
<feature type="compositionally biased region" description="Basic and acidic residues" evidence="8">
    <location>
        <begin position="526"/>
        <end position="540"/>
    </location>
</feature>
<keyword evidence="2 9" id="KW-0812">Transmembrane</keyword>
<evidence type="ECO:0000256" key="7">
    <source>
        <dbReference type="ARBA" id="ARBA00023224"/>
    </source>
</evidence>
<dbReference type="PROSITE" id="PS50262">
    <property type="entry name" value="G_PROTEIN_RECEP_F1_2"/>
    <property type="match status" value="1"/>
</dbReference>
<comment type="subcellular location">
    <subcellularLocation>
        <location evidence="1">Membrane</location>
        <topology evidence="1">Multi-pass membrane protein</topology>
    </subcellularLocation>
</comment>
<dbReference type="GO" id="GO:0004930">
    <property type="term" value="F:G protein-coupled receptor activity"/>
    <property type="evidence" value="ECO:0007669"/>
    <property type="project" value="UniProtKB-KW"/>
</dbReference>
<name>A0A1S3IPI4_LINAN</name>
<evidence type="ECO:0000256" key="6">
    <source>
        <dbReference type="ARBA" id="ARBA00023170"/>
    </source>
</evidence>
<feature type="compositionally biased region" description="Basic and acidic residues" evidence="8">
    <location>
        <begin position="575"/>
        <end position="587"/>
    </location>
</feature>
<feature type="transmembrane region" description="Helical" evidence="9">
    <location>
        <begin position="72"/>
        <end position="93"/>
    </location>
</feature>
<feature type="region of interest" description="Disordered" evidence="8">
    <location>
        <begin position="461"/>
        <end position="845"/>
    </location>
</feature>
<evidence type="ECO:0000259" key="10">
    <source>
        <dbReference type="PROSITE" id="PS50262"/>
    </source>
</evidence>
<feature type="compositionally biased region" description="Polar residues" evidence="8">
    <location>
        <begin position="635"/>
        <end position="647"/>
    </location>
</feature>
<feature type="compositionally biased region" description="Basic and acidic residues" evidence="8">
    <location>
        <begin position="504"/>
        <end position="513"/>
    </location>
</feature>